<feature type="region of interest" description="Disordered" evidence="1">
    <location>
        <begin position="36"/>
        <end position="63"/>
    </location>
</feature>
<dbReference type="InterPro" id="IPR000008">
    <property type="entry name" value="C2_dom"/>
</dbReference>
<keyword evidence="2" id="KW-0472">Membrane</keyword>
<dbReference type="OrthoDB" id="10017887at2759"/>
<evidence type="ECO:0000313" key="5">
    <source>
        <dbReference type="Proteomes" id="UP000663882"/>
    </source>
</evidence>
<dbReference type="Gene3D" id="2.60.40.150">
    <property type="entry name" value="C2 domain"/>
    <property type="match status" value="1"/>
</dbReference>
<dbReference type="AlphaFoldDB" id="A0A814DH82"/>
<keyword evidence="2" id="KW-1133">Transmembrane helix</keyword>
<reference evidence="4" key="1">
    <citation type="submission" date="2021-02" db="EMBL/GenBank/DDBJ databases">
        <authorList>
            <person name="Nowell W R."/>
        </authorList>
    </citation>
    <scope>NUCLEOTIDE SEQUENCE</scope>
</reference>
<evidence type="ECO:0000256" key="1">
    <source>
        <dbReference type="SAM" id="MobiDB-lite"/>
    </source>
</evidence>
<proteinExistence type="predicted"/>
<feature type="domain" description="C2" evidence="3">
    <location>
        <begin position="138"/>
        <end position="261"/>
    </location>
</feature>
<dbReference type="SUPFAM" id="SSF49562">
    <property type="entry name" value="C2 domain (Calcium/lipid-binding domain, CaLB)"/>
    <property type="match status" value="1"/>
</dbReference>
<dbReference type="PROSITE" id="PS50004">
    <property type="entry name" value="C2"/>
    <property type="match status" value="1"/>
</dbReference>
<protein>
    <recommendedName>
        <fullName evidence="3">C2 domain-containing protein</fullName>
    </recommendedName>
</protein>
<dbReference type="Proteomes" id="UP000663882">
    <property type="component" value="Unassembled WGS sequence"/>
</dbReference>
<dbReference type="InterPro" id="IPR035892">
    <property type="entry name" value="C2_domain_sf"/>
</dbReference>
<evidence type="ECO:0000259" key="3">
    <source>
        <dbReference type="PROSITE" id="PS50004"/>
    </source>
</evidence>
<evidence type="ECO:0000256" key="2">
    <source>
        <dbReference type="SAM" id="Phobius"/>
    </source>
</evidence>
<accession>A0A814DH82</accession>
<keyword evidence="2" id="KW-0812">Transmembrane</keyword>
<feature type="transmembrane region" description="Helical" evidence="2">
    <location>
        <begin position="7"/>
        <end position="28"/>
    </location>
</feature>
<evidence type="ECO:0000313" key="4">
    <source>
        <dbReference type="EMBL" id="CAF0958333.1"/>
    </source>
</evidence>
<name>A0A814DH82_9BILA</name>
<dbReference type="EMBL" id="CAJNOO010000490">
    <property type="protein sequence ID" value="CAF0958333.1"/>
    <property type="molecule type" value="Genomic_DNA"/>
</dbReference>
<gene>
    <name evidence="4" type="ORF">RFH988_LOCUS12008</name>
</gene>
<sequence>MTVNFCEICLAVIICSIITILFYVASWLTDEEKNEEEKSKEFDTSNMQGLDNDEPIPRGEPNEVLSYDSETHIITPEHQPSGEIVHETSDLCRLQDEDLRTRIAKHGSFISNEPNDYVKVEHQNIVFPYDPVVHADSKPSRLHLSIRYDNERSKLIVQILDAQGLISPEQLFSPEMDLKFTLIGPFDNEDITEKHTRIFVDNARIVWKEPMTFCVTFENATKHNLYVYASNTTDPAAPQDREVSIPLNNLDSQGGEINEWYDLQYVQSSY</sequence>
<organism evidence="4 5">
    <name type="scientific">Rotaria sordida</name>
    <dbReference type="NCBI Taxonomy" id="392033"/>
    <lineage>
        <taxon>Eukaryota</taxon>
        <taxon>Metazoa</taxon>
        <taxon>Spiralia</taxon>
        <taxon>Gnathifera</taxon>
        <taxon>Rotifera</taxon>
        <taxon>Eurotatoria</taxon>
        <taxon>Bdelloidea</taxon>
        <taxon>Philodinida</taxon>
        <taxon>Philodinidae</taxon>
        <taxon>Rotaria</taxon>
    </lineage>
</organism>
<comment type="caution">
    <text evidence="4">The sequence shown here is derived from an EMBL/GenBank/DDBJ whole genome shotgun (WGS) entry which is preliminary data.</text>
</comment>